<dbReference type="SUPFAM" id="SSF53474">
    <property type="entry name" value="alpha/beta-Hydrolases"/>
    <property type="match status" value="1"/>
</dbReference>
<evidence type="ECO:0000259" key="1">
    <source>
        <dbReference type="Pfam" id="PF01738"/>
    </source>
</evidence>
<keyword evidence="3" id="KW-1185">Reference proteome</keyword>
<dbReference type="GO" id="GO:0016787">
    <property type="term" value="F:hydrolase activity"/>
    <property type="evidence" value="ECO:0007669"/>
    <property type="project" value="UniProtKB-KW"/>
</dbReference>
<dbReference type="InterPro" id="IPR002925">
    <property type="entry name" value="Dienelactn_hydro"/>
</dbReference>
<dbReference type="EMBL" id="FOAW01000021">
    <property type="protein sequence ID" value="SEM06982.1"/>
    <property type="molecule type" value="Genomic_DNA"/>
</dbReference>
<evidence type="ECO:0000313" key="2">
    <source>
        <dbReference type="EMBL" id="SEM06982.1"/>
    </source>
</evidence>
<proteinExistence type="predicted"/>
<dbReference type="Pfam" id="PF01738">
    <property type="entry name" value="DLH"/>
    <property type="match status" value="1"/>
</dbReference>
<dbReference type="Gene3D" id="3.40.50.1820">
    <property type="entry name" value="alpha/beta hydrolase"/>
    <property type="match status" value="1"/>
</dbReference>
<dbReference type="InterPro" id="IPR029058">
    <property type="entry name" value="AB_hydrolase_fold"/>
</dbReference>
<evidence type="ECO:0000313" key="3">
    <source>
        <dbReference type="Proteomes" id="UP000198677"/>
    </source>
</evidence>
<name>A0A1H7VCJ1_9NOCA</name>
<feature type="domain" description="Dienelactone hydrolase" evidence="1">
    <location>
        <begin position="45"/>
        <end position="166"/>
    </location>
</feature>
<accession>A0A1H7VCJ1</accession>
<keyword evidence="2" id="KW-0378">Hydrolase</keyword>
<reference evidence="3" key="1">
    <citation type="submission" date="2016-10" db="EMBL/GenBank/DDBJ databases">
        <authorList>
            <person name="Varghese N."/>
            <person name="Submissions S."/>
        </authorList>
    </citation>
    <scope>NUCLEOTIDE SEQUENCE [LARGE SCALE GENOMIC DNA]</scope>
    <source>
        <strain evidence="3">DSM 44675</strain>
    </source>
</reference>
<sequence>MPVFVASEGLRPHTRYMPDDEMGDFEAAHFTHDGTTRAIYRRGTGPAVIIMAEIPGITPKVLEFARRVAEIGCTAVLPHLFGDPGRDPNPGTHGRVAMAVNAVTTMVPVCVSREFTMLATGRSSPVVTWLRALAAHEHDRCGGPGVGAVGMCFTGGYALAMAVDDVLVAPVLSQPSLPLGVSARRRRTIDISPDDLARVKQRCANGLTVLGLRFASDRLAPAERFDFLREQLGDAFVAVELDGATANPEGLLPPHSVLTEHLIDEPGQPTRAALDQVLDLMRTRLLTPTADPGTGPGDPG</sequence>
<dbReference type="Proteomes" id="UP000198677">
    <property type="component" value="Unassembled WGS sequence"/>
</dbReference>
<protein>
    <submittedName>
        <fullName evidence="2">Dienelactone hydrolase</fullName>
    </submittedName>
</protein>
<gene>
    <name evidence="2" type="ORF">SAMN05444583_12175</name>
</gene>
<dbReference type="AlphaFoldDB" id="A0A1H7VCJ1"/>
<organism evidence="2 3">
    <name type="scientific">Rhodococcus maanshanensis</name>
    <dbReference type="NCBI Taxonomy" id="183556"/>
    <lineage>
        <taxon>Bacteria</taxon>
        <taxon>Bacillati</taxon>
        <taxon>Actinomycetota</taxon>
        <taxon>Actinomycetes</taxon>
        <taxon>Mycobacteriales</taxon>
        <taxon>Nocardiaceae</taxon>
        <taxon>Rhodococcus</taxon>
    </lineage>
</organism>